<keyword evidence="1" id="KW-0812">Transmembrane</keyword>
<proteinExistence type="predicted"/>
<comment type="caution">
    <text evidence="2">The sequence shown here is derived from an EMBL/GenBank/DDBJ whole genome shotgun (WGS) entry which is preliminary data.</text>
</comment>
<dbReference type="AlphaFoldDB" id="A0A7C0V9P0"/>
<accession>A0A7C0V9P0</accession>
<keyword evidence="1" id="KW-0472">Membrane</keyword>
<gene>
    <name evidence="2" type="ORF">ENF18_00490</name>
</gene>
<evidence type="ECO:0000313" key="2">
    <source>
        <dbReference type="EMBL" id="HDI82252.1"/>
    </source>
</evidence>
<evidence type="ECO:0008006" key="3">
    <source>
        <dbReference type="Google" id="ProtNLM"/>
    </source>
</evidence>
<keyword evidence="1" id="KW-1133">Transmembrane helix</keyword>
<name>A0A7C0V9P0_UNCW3</name>
<protein>
    <recommendedName>
        <fullName evidence="3">Periplasmic heavy metal sensor</fullName>
    </recommendedName>
</protein>
<dbReference type="EMBL" id="DQWE01000022">
    <property type="protein sequence ID" value="HDI82252.1"/>
    <property type="molecule type" value="Genomic_DNA"/>
</dbReference>
<feature type="transmembrane region" description="Helical" evidence="1">
    <location>
        <begin position="6"/>
        <end position="26"/>
    </location>
</feature>
<organism evidence="2">
    <name type="scientific">candidate division WOR-3 bacterium</name>
    <dbReference type="NCBI Taxonomy" id="2052148"/>
    <lineage>
        <taxon>Bacteria</taxon>
        <taxon>Bacteria division WOR-3</taxon>
    </lineage>
</organism>
<dbReference type="Proteomes" id="UP000885847">
    <property type="component" value="Unassembled WGS sequence"/>
</dbReference>
<reference evidence="2" key="1">
    <citation type="journal article" date="2020" name="mSystems">
        <title>Genome- and Community-Level Interaction Insights into Carbon Utilization and Element Cycling Functions of Hydrothermarchaeota in Hydrothermal Sediment.</title>
        <authorList>
            <person name="Zhou Z."/>
            <person name="Liu Y."/>
            <person name="Xu W."/>
            <person name="Pan J."/>
            <person name="Luo Z.H."/>
            <person name="Li M."/>
        </authorList>
    </citation>
    <scope>NUCLEOTIDE SEQUENCE [LARGE SCALE GENOMIC DNA]</scope>
    <source>
        <strain evidence="2">HyVt-102</strain>
    </source>
</reference>
<sequence length="135" mass="15726">MENKKLLILVVVLSLIVAMGIGFGIGRIVTIRRASRIFAHFTREQMLRPEIEEYRAVMEPLIQEKQKLVELLCMAIEREDSLFAYRVAGEIAEVQNEMLMHTVQHLLRTGGHLPPEVRRDFIGFMLRGKQNRRLR</sequence>
<evidence type="ECO:0000256" key="1">
    <source>
        <dbReference type="SAM" id="Phobius"/>
    </source>
</evidence>